<proteinExistence type="predicted"/>
<name>A0A1V4QF89_UNCW3</name>
<sequence length="200" mass="22390">MAQMIILAELFTFARCTYCPYAEDALDSLVKEFGDSLAVVAYHRRVAGDTLSPSYVAVRESLYQIDVSPIVVFDGVHQIQTEDPQQDYPAYKNLILSERNIEPEIGLFLNVEQIGSSCTVEIGICPLDSIGDGDHRLFLVVCEDSVYFSQVGASDTFFNFVMREMLPDQYGRSVTLPAPQDTVLEQLNFVLDPGWNEKSD</sequence>
<dbReference type="AlphaFoldDB" id="A0A1V4QF89"/>
<gene>
    <name evidence="1" type="ORF">BXT86_05890</name>
</gene>
<dbReference type="EMBL" id="MUKB01000110">
    <property type="protein sequence ID" value="OPX17545.1"/>
    <property type="molecule type" value="Genomic_DNA"/>
</dbReference>
<evidence type="ECO:0000313" key="2">
    <source>
        <dbReference type="Proteomes" id="UP000191663"/>
    </source>
</evidence>
<dbReference type="SUPFAM" id="SSF52833">
    <property type="entry name" value="Thioredoxin-like"/>
    <property type="match status" value="1"/>
</dbReference>
<dbReference type="Gene3D" id="2.60.40.10">
    <property type="entry name" value="Immunoglobulins"/>
    <property type="match status" value="1"/>
</dbReference>
<dbReference type="InterPro" id="IPR013783">
    <property type="entry name" value="Ig-like_fold"/>
</dbReference>
<comment type="caution">
    <text evidence="1">The sequence shown here is derived from an EMBL/GenBank/DDBJ whole genome shotgun (WGS) entry which is preliminary data.</text>
</comment>
<evidence type="ECO:0000313" key="1">
    <source>
        <dbReference type="EMBL" id="OPX17545.1"/>
    </source>
</evidence>
<accession>A0A1V4QF89</accession>
<protein>
    <submittedName>
        <fullName evidence="1">Uncharacterized protein</fullName>
    </submittedName>
</protein>
<organism evidence="1 2">
    <name type="scientific">candidate division WOR-3 bacterium 4484_100</name>
    <dbReference type="NCBI Taxonomy" id="1936077"/>
    <lineage>
        <taxon>Bacteria</taxon>
        <taxon>Bacteria division WOR-3</taxon>
    </lineage>
</organism>
<dbReference type="Proteomes" id="UP000191663">
    <property type="component" value="Unassembled WGS sequence"/>
</dbReference>
<reference evidence="2" key="1">
    <citation type="submission" date="2017-01" db="EMBL/GenBank/DDBJ databases">
        <title>Novel pathways for hydrocarbon cycling and metabolic interdependencies in hydrothermal sediment communities.</title>
        <authorList>
            <person name="Dombrowski N."/>
            <person name="Seitz K."/>
            <person name="Teske A."/>
            <person name="Baker B."/>
        </authorList>
    </citation>
    <scope>NUCLEOTIDE SEQUENCE [LARGE SCALE GENOMIC DNA]</scope>
</reference>
<dbReference type="InterPro" id="IPR036249">
    <property type="entry name" value="Thioredoxin-like_sf"/>
</dbReference>